<reference evidence="2" key="1">
    <citation type="journal article" date="2014" name="Int. J. Syst. Evol. Microbiol.">
        <title>Complete genome sequence of Corynebacterium casei LMG S-19264T (=DSM 44701T), isolated from a smear-ripened cheese.</title>
        <authorList>
            <consortium name="US DOE Joint Genome Institute (JGI-PGF)"/>
            <person name="Walter F."/>
            <person name="Albersmeier A."/>
            <person name="Kalinowski J."/>
            <person name="Ruckert C."/>
        </authorList>
    </citation>
    <scope>NUCLEOTIDE SEQUENCE</scope>
    <source>
        <strain evidence="2">CGMCC 1.15178</strain>
    </source>
</reference>
<dbReference type="InterPro" id="IPR005835">
    <property type="entry name" value="NTP_transferase_dom"/>
</dbReference>
<dbReference type="InterPro" id="IPR029044">
    <property type="entry name" value="Nucleotide-diphossugar_trans"/>
</dbReference>
<evidence type="ECO:0000313" key="3">
    <source>
        <dbReference type="Proteomes" id="UP000612456"/>
    </source>
</evidence>
<dbReference type="AlphaFoldDB" id="A0A916ZEX1"/>
<name>A0A916ZEX1_9BACL</name>
<gene>
    <name evidence="2" type="ORF">GCM10010911_57680</name>
</gene>
<dbReference type="Pfam" id="PF00483">
    <property type="entry name" value="NTP_transferase"/>
    <property type="match status" value="1"/>
</dbReference>
<dbReference type="RefSeq" id="WP_188997522.1">
    <property type="nucleotide sequence ID" value="NZ_BMHP01000005.1"/>
</dbReference>
<sequence length="83" mass="9298">MKGLIFCAGRGSRLYPFSEVTPKALLPAANKPIHYYCIEQLVNLQKCGIGIVIRPQNLTLFMKEIDRGGPQSVYVQTSWGTNR</sequence>
<evidence type="ECO:0000313" key="2">
    <source>
        <dbReference type="EMBL" id="GGD91432.1"/>
    </source>
</evidence>
<comment type="caution">
    <text evidence="2">The sequence shown here is derived from an EMBL/GenBank/DDBJ whole genome shotgun (WGS) entry which is preliminary data.</text>
</comment>
<dbReference type="EMBL" id="BMHP01000005">
    <property type="protein sequence ID" value="GGD91432.1"/>
    <property type="molecule type" value="Genomic_DNA"/>
</dbReference>
<reference evidence="2" key="2">
    <citation type="submission" date="2020-09" db="EMBL/GenBank/DDBJ databases">
        <authorList>
            <person name="Sun Q."/>
            <person name="Zhou Y."/>
        </authorList>
    </citation>
    <scope>NUCLEOTIDE SEQUENCE</scope>
    <source>
        <strain evidence="2">CGMCC 1.15178</strain>
    </source>
</reference>
<organism evidence="2 3">
    <name type="scientific">Paenibacillus nasutitermitis</name>
    <dbReference type="NCBI Taxonomy" id="1652958"/>
    <lineage>
        <taxon>Bacteria</taxon>
        <taxon>Bacillati</taxon>
        <taxon>Bacillota</taxon>
        <taxon>Bacilli</taxon>
        <taxon>Bacillales</taxon>
        <taxon>Paenibacillaceae</taxon>
        <taxon>Paenibacillus</taxon>
    </lineage>
</organism>
<proteinExistence type="predicted"/>
<evidence type="ECO:0000259" key="1">
    <source>
        <dbReference type="Pfam" id="PF00483"/>
    </source>
</evidence>
<dbReference type="Proteomes" id="UP000612456">
    <property type="component" value="Unassembled WGS sequence"/>
</dbReference>
<dbReference type="Gene3D" id="3.90.550.10">
    <property type="entry name" value="Spore Coat Polysaccharide Biosynthesis Protein SpsA, Chain A"/>
    <property type="match status" value="1"/>
</dbReference>
<dbReference type="SUPFAM" id="SSF53448">
    <property type="entry name" value="Nucleotide-diphospho-sugar transferases"/>
    <property type="match status" value="1"/>
</dbReference>
<protein>
    <recommendedName>
        <fullName evidence="1">Nucleotidyl transferase domain-containing protein</fullName>
    </recommendedName>
</protein>
<feature type="domain" description="Nucleotidyl transferase" evidence="1">
    <location>
        <begin position="2"/>
        <end position="76"/>
    </location>
</feature>
<keyword evidence="3" id="KW-1185">Reference proteome</keyword>
<accession>A0A916ZEX1</accession>